<evidence type="ECO:0000256" key="1">
    <source>
        <dbReference type="ARBA" id="ARBA00023002"/>
    </source>
</evidence>
<proteinExistence type="predicted"/>
<evidence type="ECO:0000259" key="2">
    <source>
        <dbReference type="Pfam" id="PF01266"/>
    </source>
</evidence>
<dbReference type="InterPro" id="IPR006076">
    <property type="entry name" value="FAD-dep_OxRdtase"/>
</dbReference>
<protein>
    <submittedName>
        <fullName evidence="3">FAD-binding oxidoreductase</fullName>
        <ecNumber evidence="3">1.-.-.-</ecNumber>
    </submittedName>
</protein>
<dbReference type="Gene3D" id="3.30.9.10">
    <property type="entry name" value="D-Amino Acid Oxidase, subunit A, domain 2"/>
    <property type="match status" value="1"/>
</dbReference>
<evidence type="ECO:0000313" key="4">
    <source>
        <dbReference type="Proteomes" id="UP001243757"/>
    </source>
</evidence>
<dbReference type="RefSeq" id="WP_284481371.1">
    <property type="nucleotide sequence ID" value="NZ_JASNJD010000008.1"/>
</dbReference>
<organism evidence="3 4">
    <name type="scientific">Pseudodonghicola flavimaris</name>
    <dbReference type="NCBI Taxonomy" id="3050036"/>
    <lineage>
        <taxon>Bacteria</taxon>
        <taxon>Pseudomonadati</taxon>
        <taxon>Pseudomonadota</taxon>
        <taxon>Alphaproteobacteria</taxon>
        <taxon>Rhodobacterales</taxon>
        <taxon>Paracoccaceae</taxon>
        <taxon>Pseudodonghicola</taxon>
    </lineage>
</organism>
<dbReference type="InterPro" id="IPR036188">
    <property type="entry name" value="FAD/NAD-bd_sf"/>
</dbReference>
<gene>
    <name evidence="3" type="ORF">QO033_12795</name>
</gene>
<reference evidence="3 4" key="1">
    <citation type="submission" date="2023-05" db="EMBL/GenBank/DDBJ databases">
        <title>Pseudodonghicola sp. nov.</title>
        <authorList>
            <person name="Huang J."/>
        </authorList>
    </citation>
    <scope>NUCLEOTIDE SEQUENCE [LARGE SCALE GENOMIC DNA]</scope>
    <source>
        <strain evidence="3 4">IC7</strain>
    </source>
</reference>
<sequence>MTVLLPPEAESLWAASAPAAPDLPALAGDLKVDTVVVGAGFCGLHAALALAGAGQSVAVLDAGSLGLGGSGRNGGVVSAKFRRSYRDIAASHGLDTARTMHEIAQASVVHLIATLQRFGLEAGFERTGALKCAHTEAAFAHAREEADWLRATLGERDLRVLDRQETEAETGSRDFCGAVLAGQGGVIQPLRYLRALAAAVAREGVAVHPRTPVLDLSERGAEVQLRVPGGTVTAGRVLLATNAYSSLTPATGRVRRMLVPFRSAMIATEPLPADLDAILCPKGRSYTETRRMMRWFRKVDGRLLFGGRGALGAVDAPAAFTRLEAAMRRIFPALEGIAIDKRWSGHVALTFDALPQAGKLSDRVFYAAGFNGTGVAMSGLVGHRMGQLIAGADPELSLILRARPPEVPFFGLRAVGVRGVTAWFEMLDALGR</sequence>
<comment type="caution">
    <text evidence="3">The sequence shown here is derived from an EMBL/GenBank/DDBJ whole genome shotgun (WGS) entry which is preliminary data.</text>
</comment>
<keyword evidence="4" id="KW-1185">Reference proteome</keyword>
<dbReference type="GO" id="GO:0016491">
    <property type="term" value="F:oxidoreductase activity"/>
    <property type="evidence" value="ECO:0007669"/>
    <property type="project" value="UniProtKB-KW"/>
</dbReference>
<dbReference type="Gene3D" id="3.50.50.60">
    <property type="entry name" value="FAD/NAD(P)-binding domain"/>
    <property type="match status" value="1"/>
</dbReference>
<dbReference type="Proteomes" id="UP001243757">
    <property type="component" value="Unassembled WGS sequence"/>
</dbReference>
<keyword evidence="1 3" id="KW-0560">Oxidoreductase</keyword>
<name>A0ABT7F1V6_9RHOB</name>
<feature type="domain" description="FAD dependent oxidoreductase" evidence="2">
    <location>
        <begin position="33"/>
        <end position="387"/>
    </location>
</feature>
<dbReference type="PANTHER" id="PTHR13847:SF281">
    <property type="entry name" value="FAD DEPENDENT OXIDOREDUCTASE DOMAIN-CONTAINING PROTEIN"/>
    <property type="match status" value="1"/>
</dbReference>
<dbReference type="SUPFAM" id="SSF51905">
    <property type="entry name" value="FAD/NAD(P)-binding domain"/>
    <property type="match status" value="1"/>
</dbReference>
<dbReference type="EC" id="1.-.-.-" evidence="3"/>
<evidence type="ECO:0000313" key="3">
    <source>
        <dbReference type="EMBL" id="MDK3018555.1"/>
    </source>
</evidence>
<accession>A0ABT7F1V6</accession>
<dbReference type="PANTHER" id="PTHR13847">
    <property type="entry name" value="SARCOSINE DEHYDROGENASE-RELATED"/>
    <property type="match status" value="1"/>
</dbReference>
<dbReference type="Pfam" id="PF01266">
    <property type="entry name" value="DAO"/>
    <property type="match status" value="1"/>
</dbReference>
<dbReference type="EMBL" id="JASNJD010000008">
    <property type="protein sequence ID" value="MDK3018555.1"/>
    <property type="molecule type" value="Genomic_DNA"/>
</dbReference>